<keyword evidence="1" id="KW-1133">Transmembrane helix</keyword>
<reference evidence="2" key="1">
    <citation type="submission" date="2018-06" db="EMBL/GenBank/DDBJ databases">
        <authorList>
            <person name="Zhirakovskaya E."/>
        </authorList>
    </citation>
    <scope>NUCLEOTIDE SEQUENCE</scope>
</reference>
<gene>
    <name evidence="2" type="ORF">MNBD_ACTINO01-2479</name>
</gene>
<evidence type="ECO:0008006" key="3">
    <source>
        <dbReference type="Google" id="ProtNLM"/>
    </source>
</evidence>
<feature type="transmembrane region" description="Helical" evidence="1">
    <location>
        <begin position="55"/>
        <end position="77"/>
    </location>
</feature>
<feature type="transmembrane region" description="Helical" evidence="1">
    <location>
        <begin position="89"/>
        <end position="113"/>
    </location>
</feature>
<dbReference type="EMBL" id="UOEI01000474">
    <property type="protein sequence ID" value="VAW06489.1"/>
    <property type="molecule type" value="Genomic_DNA"/>
</dbReference>
<evidence type="ECO:0000256" key="1">
    <source>
        <dbReference type="SAM" id="Phobius"/>
    </source>
</evidence>
<sequence>MAFDLDAEAAEAYKRPFPVEVDVEATMAKNIVRRILVVGPVIIAVAWLWRGPLGASSAAIGVAVIAANFLLSGWIMSRAATVSMQVYHVAALFGFIVRLVLITASMFTVAALFQVDRKALGVAAIVTLFVLLSLESIAMLRGARKDLEWS</sequence>
<organism evidence="2">
    <name type="scientific">hydrothermal vent metagenome</name>
    <dbReference type="NCBI Taxonomy" id="652676"/>
    <lineage>
        <taxon>unclassified sequences</taxon>
        <taxon>metagenomes</taxon>
        <taxon>ecological metagenomes</taxon>
    </lineage>
</organism>
<dbReference type="AlphaFoldDB" id="A0A3B0T2C4"/>
<name>A0A3B0T2C4_9ZZZZ</name>
<keyword evidence="1" id="KW-0472">Membrane</keyword>
<proteinExistence type="predicted"/>
<evidence type="ECO:0000313" key="2">
    <source>
        <dbReference type="EMBL" id="VAW06489.1"/>
    </source>
</evidence>
<feature type="transmembrane region" description="Helical" evidence="1">
    <location>
        <begin position="119"/>
        <end position="140"/>
    </location>
</feature>
<protein>
    <recommendedName>
        <fullName evidence="3">ATP synthase protein I2</fullName>
    </recommendedName>
</protein>
<keyword evidence="1" id="KW-0812">Transmembrane</keyword>
<feature type="transmembrane region" description="Helical" evidence="1">
    <location>
        <begin position="31"/>
        <end position="49"/>
    </location>
</feature>
<accession>A0A3B0T2C4</accession>